<feature type="transmembrane region" description="Helical" evidence="7">
    <location>
        <begin position="46"/>
        <end position="72"/>
    </location>
</feature>
<reference evidence="8 9" key="1">
    <citation type="submission" date="2020-07" db="EMBL/GenBank/DDBJ databases">
        <title>Genomic Encyclopedia of Type Strains, Phase IV (KMG-V): Genome sequencing to study the core and pangenomes of soil and plant-associated prokaryotes.</title>
        <authorList>
            <person name="Whitman W."/>
        </authorList>
    </citation>
    <scope>NUCLEOTIDE SEQUENCE [LARGE SCALE GENOMIC DNA]</scope>
    <source>
        <strain evidence="8 9">SAS40</strain>
    </source>
</reference>
<evidence type="ECO:0000313" key="8">
    <source>
        <dbReference type="EMBL" id="NYE83443.1"/>
    </source>
</evidence>
<gene>
    <name evidence="8" type="ORF">FHW18_002714</name>
</gene>
<dbReference type="GO" id="GO:0005886">
    <property type="term" value="C:plasma membrane"/>
    <property type="evidence" value="ECO:0007669"/>
    <property type="project" value="UniProtKB-SubCell"/>
</dbReference>
<name>A0A7Y9LNQ8_9BURK</name>
<dbReference type="Proteomes" id="UP000542125">
    <property type="component" value="Unassembled WGS sequence"/>
</dbReference>
<keyword evidence="2" id="KW-1003">Cell membrane</keyword>
<sequence length="576" mass="60925">MLTVAELLSGLGLLFIGLRLIGQHLRQAMGHRVRSALRMATASRWSGLLAGVLAGAITQSSNAVTLITANLVHGRVLSVNQAAPVVAGANAGTALLVFLATLDIRLVVLYLVAAAGLSIHFKLDTHALRRDWIWAGLGLALLFMGLDLIKHAPDALTLDDWRTLLGNGLSSPIALVIGIVIALITQSASTATILAVASLHTGFMTFDAAFWIMTGANLGSGAAVLVSGSGLKGSGRQLCLVHVMVKTGGSILVAAVWLALSARSATGVTVAPEHASSLLAVLFLAMQCVGALPVTLWRDAAIRVTARLTPADPVEQASQPHFIYYRAAEDPINALELARLEAERLTAALPDLLPDLDQEGAQTNVQTAGAAAARRHLLAGHRNVAAQTSAFLLTVVSQGLAREDLTRAAQEQSNLDSLQALQDTLAEFGGIVDAWGQERPQLLFNLCEALRTQVGLLADTVRVDVRVDAMPPIAAVPPGDRTQSGHASDPVDTHDLDTLIQLTGDRGALFERLRRQVMASDAHDDAEAQELLMATRLFERAVWLVRRIAIARREALDGVVAQAVDAVDRPVEPQGA</sequence>
<comment type="subcellular location">
    <subcellularLocation>
        <location evidence="1">Cell membrane</location>
        <topology evidence="1">Multi-pass membrane protein</topology>
    </subcellularLocation>
</comment>
<proteinExistence type="predicted"/>
<feature type="transmembrane region" description="Helical" evidence="7">
    <location>
        <begin position="238"/>
        <end position="258"/>
    </location>
</feature>
<dbReference type="AlphaFoldDB" id="A0A7Y9LNQ8"/>
<dbReference type="RefSeq" id="WP_179587100.1">
    <property type="nucleotide sequence ID" value="NZ_JACBYR010000001.1"/>
</dbReference>
<evidence type="ECO:0000256" key="5">
    <source>
        <dbReference type="ARBA" id="ARBA00023136"/>
    </source>
</evidence>
<feature type="transmembrane region" description="Helical" evidence="7">
    <location>
        <begin position="93"/>
        <end position="120"/>
    </location>
</feature>
<evidence type="ECO:0000256" key="1">
    <source>
        <dbReference type="ARBA" id="ARBA00004651"/>
    </source>
</evidence>
<evidence type="ECO:0000256" key="4">
    <source>
        <dbReference type="ARBA" id="ARBA00022989"/>
    </source>
</evidence>
<feature type="transmembrane region" description="Helical" evidence="7">
    <location>
        <begin position="132"/>
        <end position="152"/>
    </location>
</feature>
<protein>
    <submittedName>
        <fullName evidence="8">Phosphate:Na+ symporter</fullName>
    </submittedName>
</protein>
<accession>A0A7Y9LNQ8</accession>
<feature type="transmembrane region" description="Helical" evidence="7">
    <location>
        <begin position="278"/>
        <end position="297"/>
    </location>
</feature>
<evidence type="ECO:0000313" key="9">
    <source>
        <dbReference type="Proteomes" id="UP000542125"/>
    </source>
</evidence>
<keyword evidence="9" id="KW-1185">Reference proteome</keyword>
<dbReference type="GO" id="GO:0044341">
    <property type="term" value="P:sodium-dependent phosphate transport"/>
    <property type="evidence" value="ECO:0007669"/>
    <property type="project" value="InterPro"/>
</dbReference>
<organism evidence="8 9">
    <name type="scientific">Pigmentiphaga litoralis</name>
    <dbReference type="NCBI Taxonomy" id="516702"/>
    <lineage>
        <taxon>Bacteria</taxon>
        <taxon>Pseudomonadati</taxon>
        <taxon>Pseudomonadota</taxon>
        <taxon>Betaproteobacteria</taxon>
        <taxon>Burkholderiales</taxon>
        <taxon>Alcaligenaceae</taxon>
        <taxon>Pigmentiphaga</taxon>
    </lineage>
</organism>
<evidence type="ECO:0000256" key="3">
    <source>
        <dbReference type="ARBA" id="ARBA00022692"/>
    </source>
</evidence>
<keyword evidence="3 7" id="KW-0812">Transmembrane</keyword>
<dbReference type="EMBL" id="JACBYR010000001">
    <property type="protein sequence ID" value="NYE83443.1"/>
    <property type="molecule type" value="Genomic_DNA"/>
</dbReference>
<keyword evidence="4 7" id="KW-1133">Transmembrane helix</keyword>
<feature type="transmembrane region" description="Helical" evidence="7">
    <location>
        <begin position="173"/>
        <end position="196"/>
    </location>
</feature>
<evidence type="ECO:0000256" key="7">
    <source>
        <dbReference type="SAM" id="Phobius"/>
    </source>
</evidence>
<dbReference type="Pfam" id="PF02690">
    <property type="entry name" value="Na_Pi_cotrans"/>
    <property type="match status" value="2"/>
</dbReference>
<dbReference type="PANTHER" id="PTHR10010:SF46">
    <property type="entry name" value="SODIUM-DEPENDENT PHOSPHATE TRANSPORT PROTEIN 2B"/>
    <property type="match status" value="1"/>
</dbReference>
<dbReference type="InterPro" id="IPR003841">
    <property type="entry name" value="Na/Pi_transpt"/>
</dbReference>
<evidence type="ECO:0000256" key="6">
    <source>
        <dbReference type="SAM" id="MobiDB-lite"/>
    </source>
</evidence>
<dbReference type="GO" id="GO:0005436">
    <property type="term" value="F:sodium:phosphate symporter activity"/>
    <property type="evidence" value="ECO:0007669"/>
    <property type="project" value="InterPro"/>
</dbReference>
<dbReference type="NCBIfam" id="NF037997">
    <property type="entry name" value="Na_Pi_symport"/>
    <property type="match status" value="1"/>
</dbReference>
<dbReference type="PANTHER" id="PTHR10010">
    <property type="entry name" value="SOLUTE CARRIER FAMILY 34 SODIUM PHOSPHATE , MEMBER 2-RELATED"/>
    <property type="match status" value="1"/>
</dbReference>
<keyword evidence="5 7" id="KW-0472">Membrane</keyword>
<evidence type="ECO:0000256" key="2">
    <source>
        <dbReference type="ARBA" id="ARBA00022475"/>
    </source>
</evidence>
<comment type="caution">
    <text evidence="8">The sequence shown here is derived from an EMBL/GenBank/DDBJ whole genome shotgun (WGS) entry which is preliminary data.</text>
</comment>
<feature type="region of interest" description="Disordered" evidence="6">
    <location>
        <begin position="474"/>
        <end position="493"/>
    </location>
</feature>
<feature type="transmembrane region" description="Helical" evidence="7">
    <location>
        <begin position="208"/>
        <end position="226"/>
    </location>
</feature>